<organism evidence="3 4">
    <name type="scientific">Tetranychus urticae</name>
    <name type="common">Two-spotted spider mite</name>
    <dbReference type="NCBI Taxonomy" id="32264"/>
    <lineage>
        <taxon>Eukaryota</taxon>
        <taxon>Metazoa</taxon>
        <taxon>Ecdysozoa</taxon>
        <taxon>Arthropoda</taxon>
        <taxon>Chelicerata</taxon>
        <taxon>Arachnida</taxon>
        <taxon>Acari</taxon>
        <taxon>Acariformes</taxon>
        <taxon>Trombidiformes</taxon>
        <taxon>Prostigmata</taxon>
        <taxon>Eleutherengona</taxon>
        <taxon>Raphignathae</taxon>
        <taxon>Tetranychoidea</taxon>
        <taxon>Tetranychidae</taxon>
        <taxon>Tetranychus</taxon>
    </lineage>
</organism>
<feature type="compositionally biased region" description="Polar residues" evidence="1">
    <location>
        <begin position="350"/>
        <end position="360"/>
    </location>
</feature>
<feature type="chain" id="PRO_5004591125" evidence="2">
    <location>
        <begin position="23"/>
        <end position="443"/>
    </location>
</feature>
<evidence type="ECO:0000313" key="4">
    <source>
        <dbReference type="Proteomes" id="UP000015104"/>
    </source>
</evidence>
<evidence type="ECO:0000256" key="2">
    <source>
        <dbReference type="SAM" id="SignalP"/>
    </source>
</evidence>
<dbReference type="HOGENOM" id="CLU_618694_0_0_1"/>
<keyword evidence="4" id="KW-1185">Reference proteome</keyword>
<name>T1K1R9_TETUR</name>
<keyword evidence="2" id="KW-0732">Signal</keyword>
<gene>
    <name evidence="3" type="primary">107359913</name>
</gene>
<evidence type="ECO:0000256" key="1">
    <source>
        <dbReference type="SAM" id="MobiDB-lite"/>
    </source>
</evidence>
<dbReference type="EnsemblMetazoa" id="tetur04g02390.1">
    <property type="protein sequence ID" value="tetur04g02390.1"/>
    <property type="gene ID" value="tetur04g02390"/>
</dbReference>
<dbReference type="OMA" id="TQQPYNV"/>
<feature type="compositionally biased region" description="Polar residues" evidence="1">
    <location>
        <begin position="277"/>
        <end position="293"/>
    </location>
</feature>
<dbReference type="KEGG" id="tut:107359913"/>
<feature type="compositionally biased region" description="Polar residues" evidence="1">
    <location>
        <begin position="432"/>
        <end position="443"/>
    </location>
</feature>
<feature type="compositionally biased region" description="Low complexity" evidence="1">
    <location>
        <begin position="258"/>
        <end position="274"/>
    </location>
</feature>
<sequence>MKIHLTLITFGLLWITIPSTNADIESDAYGPKLVIRTPRAISGLWKRFFGRRKQSGFQGSAQTQQPYNVAASTYYPAFVQSAVPVLPFQGPPGFGPAAAVATAGYPYHYPAHFTGFESYSPLAQASSIYPAFSLPNTFAASAQPGLSAPFDFQSYFEQLLRPVAGSAAAAAAASGDQETSASTLLSTAVKPDAATAAALNNFKNLYYPFQLSSEGSGSPSAGESFNLQIPFGRKHTLRRSSQDKVSNVGYQIQRLISPAQQPKQKQSVKSSVAPLSAKSQSIQHAHQKQQYASQVAAEDQIKNQKSYKEQEQQLQNALFNPQEYIASIIQQELVAQQAQLQGKSVDSKSVDQMTSSSERASTYYPSNYYYGSGGSLPLAMTKPRAVSNVPSKQVVTKKSTTVSLTEPSRPSQSSSVSSSSSSDPVSPSSYSKANSYQSQVYKE</sequence>
<dbReference type="AlphaFoldDB" id="T1K1R9"/>
<dbReference type="EMBL" id="CAEY01001356">
    <property type="status" value="NOT_ANNOTATED_CDS"/>
    <property type="molecule type" value="Genomic_DNA"/>
</dbReference>
<feature type="region of interest" description="Disordered" evidence="1">
    <location>
        <begin position="384"/>
        <end position="443"/>
    </location>
</feature>
<feature type="region of interest" description="Disordered" evidence="1">
    <location>
        <begin position="258"/>
        <end position="297"/>
    </location>
</feature>
<reference evidence="3" key="2">
    <citation type="submission" date="2015-06" db="UniProtKB">
        <authorList>
            <consortium name="EnsemblMetazoa"/>
        </authorList>
    </citation>
    <scope>IDENTIFICATION</scope>
</reference>
<feature type="signal peptide" evidence="2">
    <location>
        <begin position="1"/>
        <end position="22"/>
    </location>
</feature>
<feature type="region of interest" description="Disordered" evidence="1">
    <location>
        <begin position="343"/>
        <end position="364"/>
    </location>
</feature>
<reference evidence="4" key="1">
    <citation type="submission" date="2011-08" db="EMBL/GenBank/DDBJ databases">
        <authorList>
            <person name="Rombauts S."/>
        </authorList>
    </citation>
    <scope>NUCLEOTIDE SEQUENCE</scope>
    <source>
        <strain evidence="4">London</strain>
    </source>
</reference>
<protein>
    <submittedName>
        <fullName evidence="3">Uncharacterized protein</fullName>
    </submittedName>
</protein>
<dbReference type="OrthoDB" id="10485147at2759"/>
<accession>T1K1R9</accession>
<evidence type="ECO:0000313" key="3">
    <source>
        <dbReference type="EnsemblMetazoa" id="tetur04g02390.1"/>
    </source>
</evidence>
<feature type="compositionally biased region" description="Low complexity" evidence="1">
    <location>
        <begin position="391"/>
        <end position="431"/>
    </location>
</feature>
<dbReference type="Proteomes" id="UP000015104">
    <property type="component" value="Unassembled WGS sequence"/>
</dbReference>
<proteinExistence type="predicted"/>